<sequence length="249" mass="28937">MKDYEVTCSSSPDNSAKVFMNGGVLNDFDLSVFLSILKQYDFENPSNGQLDLSYNFMSYNDTYDNGFKRSKYLNSVKKLSNTYMSFDINHLRDNSSNQITSSGFSYSFNGNLISFERLSVKYITRLRVHLSPPLIAMLKANSNYSLINWKVLSSLSNSRSRLLYFYFCINIKFSRYFTNLSTDKLVTDLYISSCSQATYRGRRRIIRRLLHYLIDNQLELIDFDVRPIFGSSKILIRVQVRRSKLILLG</sequence>
<accession>A0A345UB27</accession>
<dbReference type="InterPro" id="IPR010778">
    <property type="entry name" value="DUF1368"/>
</dbReference>
<proteinExistence type="predicted"/>
<evidence type="ECO:0000313" key="1">
    <source>
        <dbReference type="EMBL" id="AXI97663.1"/>
    </source>
</evidence>
<dbReference type="RefSeq" id="YP_009511786.1">
    <property type="nucleotide sequence ID" value="NC_039145.1"/>
</dbReference>
<keyword evidence="1" id="KW-0934">Plastid</keyword>
<reference evidence="1" key="1">
    <citation type="submission" date="2018-05" db="EMBL/GenBank/DDBJ databases">
        <title>Organellar genomes of Gracilariaceae.</title>
        <authorList>
            <person name="Iha C."/>
            <person name="Oliveira M.C."/>
        </authorList>
    </citation>
    <scope>NUCLEOTIDE SEQUENCE</scope>
</reference>
<organism evidence="1">
    <name type="scientific">Melanthalia intermedia</name>
    <dbReference type="NCBI Taxonomy" id="172989"/>
    <lineage>
        <taxon>Eukaryota</taxon>
        <taxon>Rhodophyta</taxon>
        <taxon>Florideophyceae</taxon>
        <taxon>Rhodymeniophycidae</taxon>
        <taxon>Gracilariales</taxon>
        <taxon>Gracilariaceae</taxon>
        <taxon>Melanthalia</taxon>
    </lineage>
</organism>
<dbReference type="AlphaFoldDB" id="A0A345UB27"/>
<dbReference type="EMBL" id="MH396016">
    <property type="protein sequence ID" value="AXI97663.1"/>
    <property type="molecule type" value="Genomic_DNA"/>
</dbReference>
<name>A0A345UB27_9FLOR</name>
<dbReference type="Pfam" id="PF07112">
    <property type="entry name" value="DUF1368"/>
    <property type="match status" value="1"/>
</dbReference>
<dbReference type="GeneID" id="37624344"/>
<keyword evidence="1" id="KW-0150">Chloroplast</keyword>
<geneLocation type="chloroplast" evidence="1"/>
<protein>
    <submittedName>
        <fullName evidence="1">Uncharacterized protein</fullName>
    </submittedName>
</protein>
<gene>
    <name evidence="1" type="primary">orf249</name>
</gene>